<dbReference type="SUPFAM" id="SSF52799">
    <property type="entry name" value="(Phosphotyrosine protein) phosphatases II"/>
    <property type="match status" value="1"/>
</dbReference>
<keyword evidence="2" id="KW-1185">Reference proteome</keyword>
<name>A0ABN9X650_9DINO</name>
<dbReference type="PANTHER" id="PTHR46381">
    <property type="entry name" value="MKPA PROTEIN"/>
    <property type="match status" value="1"/>
</dbReference>
<evidence type="ECO:0000313" key="1">
    <source>
        <dbReference type="EMBL" id="CAK0893588.1"/>
    </source>
</evidence>
<comment type="caution">
    <text evidence="1">The sequence shown here is derived from an EMBL/GenBank/DDBJ whole genome shotgun (WGS) entry which is preliminary data.</text>
</comment>
<proteinExistence type="predicted"/>
<organism evidence="1 2">
    <name type="scientific">Prorocentrum cordatum</name>
    <dbReference type="NCBI Taxonomy" id="2364126"/>
    <lineage>
        <taxon>Eukaryota</taxon>
        <taxon>Sar</taxon>
        <taxon>Alveolata</taxon>
        <taxon>Dinophyceae</taxon>
        <taxon>Prorocentrales</taxon>
        <taxon>Prorocentraceae</taxon>
        <taxon>Prorocentrum</taxon>
    </lineage>
</organism>
<dbReference type="EMBL" id="CAUYUJ010019769">
    <property type="protein sequence ID" value="CAK0893588.1"/>
    <property type="molecule type" value="Genomic_DNA"/>
</dbReference>
<reference evidence="1" key="1">
    <citation type="submission" date="2023-10" db="EMBL/GenBank/DDBJ databases">
        <authorList>
            <person name="Chen Y."/>
            <person name="Shah S."/>
            <person name="Dougan E. K."/>
            <person name="Thang M."/>
            <person name="Chan C."/>
        </authorList>
    </citation>
    <scope>NUCLEOTIDE SEQUENCE [LARGE SCALE GENOMIC DNA]</scope>
</reference>
<dbReference type="Gene3D" id="3.90.190.10">
    <property type="entry name" value="Protein tyrosine phosphatase superfamily"/>
    <property type="match status" value="1"/>
</dbReference>
<protein>
    <submittedName>
        <fullName evidence="1">Uncharacterized protein</fullName>
    </submittedName>
</protein>
<dbReference type="InterPro" id="IPR029021">
    <property type="entry name" value="Prot-tyrosine_phosphatase-like"/>
</dbReference>
<feature type="non-terminal residue" evidence="1">
    <location>
        <position position="186"/>
    </location>
</feature>
<gene>
    <name evidence="1" type="ORF">PCOR1329_LOCUS72860</name>
</gene>
<accession>A0ABN9X650</accession>
<evidence type="ECO:0000313" key="2">
    <source>
        <dbReference type="Proteomes" id="UP001189429"/>
    </source>
</evidence>
<dbReference type="PANTHER" id="PTHR46381:SF2">
    <property type="entry name" value="MAP KINASE PHOSPHATASE"/>
    <property type="match status" value="1"/>
</dbReference>
<sequence>MSPRGLGPRVSPEEPDAVAKLPALNLNMVDAVARLDDNEDKRHLMRPSELKQMELMKYQEQCSEIVPKQVYISSYVVACNLAILQRHEITHILNLAADVCESRFQDKFKYATYYCKDVSSEDISMLFYRTLEWMQVAKPRCWCIAERGSAGPRRWSSRTSCGPTTCLSRRRTRSSDECGRFVIPIQ</sequence>
<dbReference type="Proteomes" id="UP001189429">
    <property type="component" value="Unassembled WGS sequence"/>
</dbReference>
<dbReference type="CDD" id="cd14498">
    <property type="entry name" value="DSP"/>
    <property type="match status" value="1"/>
</dbReference>